<sequence length="363" mass="40549">MESSKLFFSFFYCCFLLSSGYICIQASPLNHHHRRQKHEISDGSLRPKKLFVFGDSYADTGNIRKSLGNSWNEPYGSTFPGKPAGRFSDGRILTDYIAKFLEVKSPLAYEWMEMGGKKLRNGLNFAYGGSGVFNTIGDLLPNMSTQIGFYDKLVHDSVYTKSDLKSSLVLVCLSGNDYGAFLAEGGTMQGLQTFIPRVVNQLGVNLKRLQQLGATKVAVTLLQPLGCLPRSTVDTTFRRCNTTQNLAVSYHNLLLQQIVAKLNNQSKSSTFFIIDLYSSFTTVLNEKRDYLGNLRFDTPLKPCCVGTDGYVCGSVDEKGAKMYTVCSDPKSAFFWDLAHPTEAGWHAIYTTFKSTLEQAFKFY</sequence>
<dbReference type="AlphaFoldDB" id="A0A8X9A3M3"/>
<dbReference type="GO" id="GO:0016788">
    <property type="term" value="F:hydrolase activity, acting on ester bonds"/>
    <property type="evidence" value="ECO:0007669"/>
    <property type="project" value="InterPro"/>
</dbReference>
<gene>
    <name evidence="5" type="ORF">SASPL_111758</name>
</gene>
<keyword evidence="2" id="KW-0378">Hydrolase</keyword>
<evidence type="ECO:0000256" key="3">
    <source>
        <dbReference type="ARBA" id="ARBA00022963"/>
    </source>
</evidence>
<dbReference type="EMBL" id="PNBA02000004">
    <property type="protein sequence ID" value="KAG6427512.1"/>
    <property type="molecule type" value="Genomic_DNA"/>
</dbReference>
<dbReference type="PANTHER" id="PTHR46020">
    <property type="entry name" value="OSJNBB0059K02.9 PROTEIN"/>
    <property type="match status" value="1"/>
</dbReference>
<evidence type="ECO:0000313" key="5">
    <source>
        <dbReference type="EMBL" id="KAG6427512.1"/>
    </source>
</evidence>
<proteinExistence type="inferred from homology"/>
<dbReference type="Gene3D" id="3.40.50.1110">
    <property type="entry name" value="SGNH hydrolase"/>
    <property type="match status" value="1"/>
</dbReference>
<evidence type="ECO:0000256" key="4">
    <source>
        <dbReference type="ARBA" id="ARBA00023098"/>
    </source>
</evidence>
<reference evidence="5" key="2">
    <citation type="submission" date="2020-08" db="EMBL/GenBank/DDBJ databases">
        <title>Plant Genome Project.</title>
        <authorList>
            <person name="Zhang R.-G."/>
        </authorList>
    </citation>
    <scope>NUCLEOTIDE SEQUENCE</scope>
    <source>
        <strain evidence="5">Huo1</strain>
        <tissue evidence="5">Leaf</tissue>
    </source>
</reference>
<dbReference type="Pfam" id="PF00657">
    <property type="entry name" value="Lipase_GDSL"/>
    <property type="match status" value="1"/>
</dbReference>
<protein>
    <recommendedName>
        <fullName evidence="7">GDSL esterase/lipase At5g03610-like</fullName>
    </recommendedName>
</protein>
<keyword evidence="6" id="KW-1185">Reference proteome</keyword>
<evidence type="ECO:0008006" key="7">
    <source>
        <dbReference type="Google" id="ProtNLM"/>
    </source>
</evidence>
<dbReference type="CDD" id="cd01837">
    <property type="entry name" value="SGNH_plant_lipase_like"/>
    <property type="match status" value="1"/>
</dbReference>
<dbReference type="InterPro" id="IPR036514">
    <property type="entry name" value="SGNH_hydro_sf"/>
</dbReference>
<evidence type="ECO:0000313" key="6">
    <source>
        <dbReference type="Proteomes" id="UP000298416"/>
    </source>
</evidence>
<comment type="caution">
    <text evidence="5">The sequence shown here is derived from an EMBL/GenBank/DDBJ whole genome shotgun (WGS) entry which is preliminary data.</text>
</comment>
<evidence type="ECO:0000256" key="1">
    <source>
        <dbReference type="ARBA" id="ARBA00008668"/>
    </source>
</evidence>
<dbReference type="InterPro" id="IPR035669">
    <property type="entry name" value="SGNH_plant_lipase-like"/>
</dbReference>
<dbReference type="GO" id="GO:0016042">
    <property type="term" value="P:lipid catabolic process"/>
    <property type="evidence" value="ECO:0007669"/>
    <property type="project" value="UniProtKB-KW"/>
</dbReference>
<accession>A0A8X9A3M3</accession>
<dbReference type="SUPFAM" id="SSF52266">
    <property type="entry name" value="SGNH hydrolase"/>
    <property type="match status" value="1"/>
</dbReference>
<keyword evidence="4" id="KW-0443">Lipid metabolism</keyword>
<organism evidence="5">
    <name type="scientific">Salvia splendens</name>
    <name type="common">Scarlet sage</name>
    <dbReference type="NCBI Taxonomy" id="180675"/>
    <lineage>
        <taxon>Eukaryota</taxon>
        <taxon>Viridiplantae</taxon>
        <taxon>Streptophyta</taxon>
        <taxon>Embryophyta</taxon>
        <taxon>Tracheophyta</taxon>
        <taxon>Spermatophyta</taxon>
        <taxon>Magnoliopsida</taxon>
        <taxon>eudicotyledons</taxon>
        <taxon>Gunneridae</taxon>
        <taxon>Pentapetalae</taxon>
        <taxon>asterids</taxon>
        <taxon>lamiids</taxon>
        <taxon>Lamiales</taxon>
        <taxon>Lamiaceae</taxon>
        <taxon>Nepetoideae</taxon>
        <taxon>Mentheae</taxon>
        <taxon>Salviinae</taxon>
        <taxon>Salvia</taxon>
        <taxon>Salvia subgen. Calosphace</taxon>
        <taxon>core Calosphace</taxon>
    </lineage>
</organism>
<comment type="similarity">
    <text evidence="1">Belongs to the 'GDSL' lipolytic enzyme family.</text>
</comment>
<keyword evidence="3" id="KW-0442">Lipid degradation</keyword>
<name>A0A8X9A3M3_SALSN</name>
<evidence type="ECO:0000256" key="2">
    <source>
        <dbReference type="ARBA" id="ARBA00022801"/>
    </source>
</evidence>
<dbReference type="InterPro" id="IPR001087">
    <property type="entry name" value="GDSL"/>
</dbReference>
<dbReference type="Proteomes" id="UP000298416">
    <property type="component" value="Unassembled WGS sequence"/>
</dbReference>
<reference evidence="5" key="1">
    <citation type="submission" date="2018-01" db="EMBL/GenBank/DDBJ databases">
        <authorList>
            <person name="Mao J.F."/>
        </authorList>
    </citation>
    <scope>NUCLEOTIDE SEQUENCE</scope>
    <source>
        <strain evidence="5">Huo1</strain>
        <tissue evidence="5">Leaf</tissue>
    </source>
</reference>
<dbReference type="PANTHER" id="PTHR46020:SF32">
    <property type="entry name" value="GDSL ESTERASE_LIPASE"/>
    <property type="match status" value="1"/>
</dbReference>